<reference evidence="4" key="2">
    <citation type="journal article" date="2015" name="Gigascience">
        <title>Reconstructing a comprehensive transcriptome assembly of a white-pupal translocated strain of the pest fruit fly Bactrocera cucurbitae.</title>
        <authorList>
            <person name="Sim S.B."/>
            <person name="Calla B."/>
            <person name="Hall B."/>
            <person name="DeRego T."/>
            <person name="Geib S.M."/>
        </authorList>
    </citation>
    <scope>NUCLEOTIDE SEQUENCE</scope>
</reference>
<dbReference type="EMBL" id="GBXI01010840">
    <property type="protein sequence ID" value="JAD03452.1"/>
    <property type="molecule type" value="Transcribed_RNA"/>
</dbReference>
<accession>A0A0A1WX79</accession>
<feature type="coiled-coil region" evidence="1">
    <location>
        <begin position="280"/>
        <end position="307"/>
    </location>
</feature>
<reference evidence="4" key="1">
    <citation type="submission" date="2014-11" db="EMBL/GenBank/DDBJ databases">
        <authorList>
            <person name="Geib S."/>
        </authorList>
    </citation>
    <scope>NUCLEOTIDE SEQUENCE</scope>
</reference>
<evidence type="ECO:0000256" key="2">
    <source>
        <dbReference type="SAM" id="MobiDB-lite"/>
    </source>
</evidence>
<protein>
    <recommendedName>
        <fullName evidence="3">DUF4706 domain-containing protein</fullName>
    </recommendedName>
</protein>
<feature type="compositionally biased region" description="Polar residues" evidence="2">
    <location>
        <begin position="111"/>
        <end position="120"/>
    </location>
</feature>
<feature type="region of interest" description="Disordered" evidence="2">
    <location>
        <begin position="79"/>
        <end position="120"/>
    </location>
</feature>
<feature type="compositionally biased region" description="Low complexity" evidence="2">
    <location>
        <begin position="79"/>
        <end position="97"/>
    </location>
</feature>
<feature type="region of interest" description="Disordered" evidence="2">
    <location>
        <begin position="309"/>
        <end position="332"/>
    </location>
</feature>
<feature type="domain" description="DUF4706" evidence="3">
    <location>
        <begin position="16"/>
        <end position="76"/>
    </location>
</feature>
<organism evidence="4">
    <name type="scientific">Zeugodacus cucurbitae</name>
    <name type="common">Melon fruit fly</name>
    <name type="synonym">Bactrocera cucurbitae</name>
    <dbReference type="NCBI Taxonomy" id="28588"/>
    <lineage>
        <taxon>Eukaryota</taxon>
        <taxon>Metazoa</taxon>
        <taxon>Ecdysozoa</taxon>
        <taxon>Arthropoda</taxon>
        <taxon>Hexapoda</taxon>
        <taxon>Insecta</taxon>
        <taxon>Pterygota</taxon>
        <taxon>Neoptera</taxon>
        <taxon>Endopterygota</taxon>
        <taxon>Diptera</taxon>
        <taxon>Brachycera</taxon>
        <taxon>Muscomorpha</taxon>
        <taxon>Tephritoidea</taxon>
        <taxon>Tephritidae</taxon>
        <taxon>Zeugodacus</taxon>
        <taxon>Zeugodacus</taxon>
    </lineage>
</organism>
<gene>
    <name evidence="4" type="ORF">g.51098</name>
</gene>
<dbReference type="OrthoDB" id="5984457at2759"/>
<name>A0A0A1WX79_ZEUCU</name>
<keyword evidence="1" id="KW-0175">Coiled coil</keyword>
<evidence type="ECO:0000259" key="3">
    <source>
        <dbReference type="Pfam" id="PF15797"/>
    </source>
</evidence>
<dbReference type="PANTHER" id="PTHR34394">
    <property type="entry name" value="SIMILAR TO RIKEN CDNA 2310022B05"/>
    <property type="match status" value="1"/>
</dbReference>
<dbReference type="InterPro" id="IPR031600">
    <property type="entry name" value="DUF4706"/>
</dbReference>
<dbReference type="AlphaFoldDB" id="A0A0A1WX79"/>
<evidence type="ECO:0000256" key="1">
    <source>
        <dbReference type="SAM" id="Coils"/>
    </source>
</evidence>
<feature type="compositionally biased region" description="Pro residues" evidence="2">
    <location>
        <begin position="161"/>
        <end position="170"/>
    </location>
</feature>
<evidence type="ECO:0000313" key="4">
    <source>
        <dbReference type="EMBL" id="JAD03452.1"/>
    </source>
</evidence>
<dbReference type="PANTHER" id="PTHR34394:SF1">
    <property type="entry name" value="SIMILAR TO RIKEN CDNA 2310022B05"/>
    <property type="match status" value="1"/>
</dbReference>
<feature type="region of interest" description="Disordered" evidence="2">
    <location>
        <begin position="146"/>
        <end position="171"/>
    </location>
</feature>
<dbReference type="Pfam" id="PF15797">
    <property type="entry name" value="DUF4706"/>
    <property type="match status" value="2"/>
</dbReference>
<feature type="domain" description="DUF4706" evidence="3">
    <location>
        <begin position="211"/>
        <end position="244"/>
    </location>
</feature>
<feature type="compositionally biased region" description="Acidic residues" evidence="2">
    <location>
        <begin position="435"/>
        <end position="448"/>
    </location>
</feature>
<proteinExistence type="predicted"/>
<feature type="region of interest" description="Disordered" evidence="2">
    <location>
        <begin position="425"/>
        <end position="448"/>
    </location>
</feature>
<sequence length="477" mass="53537">MAAFQFSTFNLQVAQDYFAHLNPLAQRISADINATKSTYGQLWNTLKANQQNEIINETLIKPEIILNYFGNMSSSSSSLSSNSSSSSASSANISTTSAEHILQGSPKSREQNYSPNANNSITTNLLTDNIFKQTQNLLSNTLASRSKTTIQSHQLGKLKPPSSPPPPPPITTKTYTKAEKHTKLGSQKALHNDEKTYYFYDGNNLHTYAAQKVALKMIYDDVLGAYRDEHSQPFSYRTKSQIDLQQQYYETDLSDVNLNTNCDIILLTSKEPCNVNLAENATLTKNYEQLQKELKSTLNNHLETIRKNESSDLNQKSGYDMSSKVPTNNCGANKRVLPKTQEVAKIPPALATQAHTSRATNKCESKSKKYFRENSEKHTTEGGLLVDLNTSKQTNFNYAVYTDVYFEQGESATLMHNCSNSGILTASSNSSTTTSDDDERNNYEYDDDDDEKTLCEDIRLLEHDLNLRRGFDFLNNW</sequence>